<keyword evidence="9" id="KW-1185">Reference proteome</keyword>
<dbReference type="SUPFAM" id="SSF46626">
    <property type="entry name" value="Cytochrome c"/>
    <property type="match status" value="2"/>
</dbReference>
<dbReference type="InterPro" id="IPR046476">
    <property type="entry name" value="DUF6797"/>
</dbReference>
<evidence type="ECO:0000256" key="1">
    <source>
        <dbReference type="ARBA" id="ARBA00022617"/>
    </source>
</evidence>
<dbReference type="KEGG" id="rul:UC8_43160"/>
<dbReference type="Gene3D" id="2.120.10.30">
    <property type="entry name" value="TolB, C-terminal domain"/>
    <property type="match status" value="1"/>
</dbReference>
<dbReference type="RefSeq" id="WP_068131530.1">
    <property type="nucleotide sequence ID" value="NZ_CP042914.1"/>
</dbReference>
<keyword evidence="1 4" id="KW-0349">Heme</keyword>
<dbReference type="InterPro" id="IPR013320">
    <property type="entry name" value="ConA-like_dom_sf"/>
</dbReference>
<dbReference type="InterPro" id="IPR001791">
    <property type="entry name" value="Laminin_G"/>
</dbReference>
<keyword evidence="2 4" id="KW-0479">Metal-binding</keyword>
<dbReference type="PANTHER" id="PTHR33546:SF1">
    <property type="entry name" value="LARGE, MULTIFUNCTIONAL SECRETED PROTEIN"/>
    <property type="match status" value="1"/>
</dbReference>
<feature type="domain" description="Cytochrome c" evidence="7">
    <location>
        <begin position="55"/>
        <end position="198"/>
    </location>
</feature>
<feature type="signal peptide" evidence="5">
    <location>
        <begin position="1"/>
        <end position="22"/>
    </location>
</feature>
<dbReference type="Pfam" id="PF13442">
    <property type="entry name" value="Cytochrome_CBB3"/>
    <property type="match status" value="1"/>
</dbReference>
<evidence type="ECO:0000256" key="3">
    <source>
        <dbReference type="ARBA" id="ARBA00023004"/>
    </source>
</evidence>
<reference evidence="8 9" key="1">
    <citation type="submission" date="2019-08" db="EMBL/GenBank/DDBJ databases">
        <title>Deep-cultivation of Planctomycetes and their phenomic and genomic characterization uncovers novel biology.</title>
        <authorList>
            <person name="Wiegand S."/>
            <person name="Jogler M."/>
            <person name="Boedeker C."/>
            <person name="Pinto D."/>
            <person name="Vollmers J."/>
            <person name="Rivas-Marin E."/>
            <person name="Kohn T."/>
            <person name="Peeters S.H."/>
            <person name="Heuer A."/>
            <person name="Rast P."/>
            <person name="Oberbeckmann S."/>
            <person name="Bunk B."/>
            <person name="Jeske O."/>
            <person name="Meyerdierks A."/>
            <person name="Storesund J.E."/>
            <person name="Kallscheuer N."/>
            <person name="Luecker S."/>
            <person name="Lage O.M."/>
            <person name="Pohl T."/>
            <person name="Merkel B.J."/>
            <person name="Hornburger P."/>
            <person name="Mueller R.-W."/>
            <person name="Bruemmer F."/>
            <person name="Labrenz M."/>
            <person name="Spormann A.M."/>
            <person name="Op den Camp H."/>
            <person name="Overmann J."/>
            <person name="Amann R."/>
            <person name="Jetten M.S.M."/>
            <person name="Mascher T."/>
            <person name="Medema M.H."/>
            <person name="Devos D.P."/>
            <person name="Kaster A.-K."/>
            <person name="Ovreas L."/>
            <person name="Rohde M."/>
            <person name="Galperin M.Y."/>
            <person name="Jogler C."/>
        </authorList>
    </citation>
    <scope>NUCLEOTIDE SEQUENCE [LARGE SCALE GENOMIC DNA]</scope>
    <source>
        <strain evidence="8 9">UC8</strain>
    </source>
</reference>
<dbReference type="SUPFAM" id="SSF63829">
    <property type="entry name" value="Calcium-dependent phosphotriesterase"/>
    <property type="match status" value="1"/>
</dbReference>
<keyword evidence="3 4" id="KW-0408">Iron</keyword>
<dbReference type="Gene3D" id="2.60.120.200">
    <property type="match status" value="1"/>
</dbReference>
<dbReference type="SUPFAM" id="SSF49899">
    <property type="entry name" value="Concanavalin A-like lectins/glucanases"/>
    <property type="match status" value="1"/>
</dbReference>
<dbReference type="GO" id="GO:0046872">
    <property type="term" value="F:metal ion binding"/>
    <property type="evidence" value="ECO:0007669"/>
    <property type="project" value="UniProtKB-KW"/>
</dbReference>
<dbReference type="InterPro" id="IPR009056">
    <property type="entry name" value="Cyt_c-like_dom"/>
</dbReference>
<evidence type="ECO:0000256" key="2">
    <source>
        <dbReference type="ARBA" id="ARBA00022723"/>
    </source>
</evidence>
<organism evidence="8 9">
    <name type="scientific">Roseimaritima ulvae</name>
    <dbReference type="NCBI Taxonomy" id="980254"/>
    <lineage>
        <taxon>Bacteria</taxon>
        <taxon>Pseudomonadati</taxon>
        <taxon>Planctomycetota</taxon>
        <taxon>Planctomycetia</taxon>
        <taxon>Pirellulales</taxon>
        <taxon>Pirellulaceae</taxon>
        <taxon>Roseimaritima</taxon>
    </lineage>
</organism>
<dbReference type="Proteomes" id="UP000325286">
    <property type="component" value="Chromosome"/>
</dbReference>
<dbReference type="PROSITE" id="PS50025">
    <property type="entry name" value="LAM_G_DOMAIN"/>
    <property type="match status" value="1"/>
</dbReference>
<evidence type="ECO:0000256" key="4">
    <source>
        <dbReference type="PROSITE-ProRule" id="PRU00433"/>
    </source>
</evidence>
<accession>A0A5B9QWB9</accession>
<dbReference type="Pfam" id="PF13385">
    <property type="entry name" value="Laminin_G_3"/>
    <property type="match status" value="1"/>
</dbReference>
<protein>
    <submittedName>
        <fullName evidence="8">Laminin G domain protein</fullName>
    </submittedName>
</protein>
<dbReference type="PANTHER" id="PTHR33546">
    <property type="entry name" value="LARGE, MULTIFUNCTIONAL SECRETED PROTEIN-RELATED"/>
    <property type="match status" value="1"/>
</dbReference>
<dbReference type="EMBL" id="CP042914">
    <property type="protein sequence ID" value="QEG42282.1"/>
    <property type="molecule type" value="Genomic_DNA"/>
</dbReference>
<dbReference type="GO" id="GO:0020037">
    <property type="term" value="F:heme binding"/>
    <property type="evidence" value="ECO:0007669"/>
    <property type="project" value="InterPro"/>
</dbReference>
<evidence type="ECO:0000313" key="9">
    <source>
        <dbReference type="Proteomes" id="UP000325286"/>
    </source>
</evidence>
<evidence type="ECO:0000313" key="8">
    <source>
        <dbReference type="EMBL" id="QEG42282.1"/>
    </source>
</evidence>
<dbReference type="GO" id="GO:0009055">
    <property type="term" value="F:electron transfer activity"/>
    <property type="evidence" value="ECO:0007669"/>
    <property type="project" value="InterPro"/>
</dbReference>
<dbReference type="InterPro" id="IPR036909">
    <property type="entry name" value="Cyt_c-like_dom_sf"/>
</dbReference>
<feature type="chain" id="PRO_5022958825" evidence="5">
    <location>
        <begin position="23"/>
        <end position="1340"/>
    </location>
</feature>
<dbReference type="InterPro" id="IPR013427">
    <property type="entry name" value="Haem-bd_dom_put"/>
</dbReference>
<evidence type="ECO:0000259" key="6">
    <source>
        <dbReference type="PROSITE" id="PS50025"/>
    </source>
</evidence>
<dbReference type="SMART" id="SM00282">
    <property type="entry name" value="LamG"/>
    <property type="match status" value="1"/>
</dbReference>
<keyword evidence="5" id="KW-0732">Signal</keyword>
<proteinExistence type="predicted"/>
<evidence type="ECO:0000256" key="5">
    <source>
        <dbReference type="SAM" id="SignalP"/>
    </source>
</evidence>
<name>A0A5B9QWB9_9BACT</name>
<dbReference type="CDD" id="cd00110">
    <property type="entry name" value="LamG"/>
    <property type="match status" value="1"/>
</dbReference>
<sequence length="1340" mass="148297" precursor="true">MPVRRFLRVLLCAALTACGVFAAARPTAAQSPSPLERQLLDEDPAALALQAARSGDAQRGAILFHQPWLSCTQCHRDTDDAPRLAPDLTVAAERRTDEHIVQSVLRPSHDIHPQFQLSSVVTVDGQLLTGLLVPQADDDDDADVQLRDPSNGRLTVLDRDDVELIKPQPQSAMPAALVGQLTSRTQFLDLIAYLIAIRDGGPDRARQLKPLASQIATRPLPEYEAHVDHARLIGQWDEKSFQRGRAIYQRLCINCHGDLTQPGSMPTSLRFASGQFKNGSDPHAMYQTLTRGFGAMVAQSWMVPRQKYDVIYYIRKHYLQEHNPTQWTPVNEAYLASLPAGDTLGPEPVESKPWAQMDYGPNLIATLEIGSDGSNFAHKGNAIRLDHGPGGVSQGSHWLVYDTDTMRVAAAWRKSNSSDERFIDYNGINFNGRHAIHPRIVGDVLFQNATGPGWASPDGEFTDRRVTGRDDRQYGPLPRDWAHYKGMYAHGADTIVHYTVGDANILEMPSLTSLAPAPASASPASQPPPATDVISRHLQLQPHAQPLVMQVAALDDGGSLQSLGETDSGQWSIVATGDNPTSASSTSDRFDGHTHWTVAAADSWNMHDQDYTAVVRFQTTHDGTLFAKTAPQAEWAKDGKALFIRGGRLVFDVGWVGAVQSKRRVDDGRWHTAAVMYDAASGEITLLIDGRHQATRVLKPKAKVSGHELRIGWTSQNFPSTPYFDGSIERVQFFQKRFDPSQWKALSAFELDAFDNSHALWADYRFNDAAAELHDRSEQGHDAVRHSGAESAISPQGLAVGLQGNTQGLQWHLQQGQLRLSIPPTNTARSFTIHHYPTDDAQHAILVAQQLPRSQGVDLLEKTQGGPRRWQQSITTTSRVTFDDGPFAVDELTYPRQNPWFCRMRLTGLDFFENDNGNSAAVCDWDGNVWRVEGLAALPQQPNSPQASVASSQDGATLQWTRIASGLFQPLGIKIIDGQVFVNCRDQICILRDRNGDGETDYYESFNNDHQVTEHFHEFAMGLQADAEGNLYYAKSARHALPAVVPHHGTLLKVSADGASTEILATGFRAANGVCLNPDGTFYVTDQEGHWNPKNRINWVRPGGFYGNMYGYHDVTDSSDEAMQPPLCWITNAFDRSPSELLWVDSERWGPLNGSLLNFSYGYGKAYIVPHENLGDITQGGMCELPIPQFPTGIHRGRFHPIDGQLYLCGMFAWAGTQQQDGGLYRLRYTGRPVVLPLKLTAHGTSLRLRFSAELDDAALRAEDFQISTWSLKRSASYGSKHYDTKTLTVASATLDSDNRTVTLQLPELEPTWCMEIRYRVPSSEGQHVEGVIHNTIHQL</sequence>
<dbReference type="InterPro" id="IPR011042">
    <property type="entry name" value="6-blade_b-propeller_TolB-like"/>
</dbReference>
<dbReference type="NCBIfam" id="TIGR02603">
    <property type="entry name" value="CxxCH_TIGR02603"/>
    <property type="match status" value="1"/>
</dbReference>
<gene>
    <name evidence="8" type="ORF">UC8_43160</name>
</gene>
<feature type="domain" description="Cytochrome c" evidence="7">
    <location>
        <begin position="239"/>
        <end position="318"/>
    </location>
</feature>
<dbReference type="Pfam" id="PF20601">
    <property type="entry name" value="DUF6797"/>
    <property type="match status" value="1"/>
</dbReference>
<dbReference type="PROSITE" id="PS51007">
    <property type="entry name" value="CYTC"/>
    <property type="match status" value="2"/>
</dbReference>
<evidence type="ECO:0000259" key="7">
    <source>
        <dbReference type="PROSITE" id="PS51007"/>
    </source>
</evidence>
<dbReference type="Gene3D" id="1.10.760.10">
    <property type="entry name" value="Cytochrome c-like domain"/>
    <property type="match status" value="2"/>
</dbReference>
<feature type="domain" description="Laminin G" evidence="6">
    <location>
        <begin position="585"/>
        <end position="757"/>
    </location>
</feature>